<dbReference type="InterPro" id="IPR040409">
    <property type="entry name" value="PCS-like"/>
</dbReference>
<dbReference type="PANTHER" id="PTHR33447">
    <property type="entry name" value="GLUTATHIONE GAMMA-GLUTAMYLCYSTEINYLTRANSFERASE"/>
    <property type="match status" value="1"/>
</dbReference>
<dbReference type="InterPro" id="IPR038765">
    <property type="entry name" value="Papain-like_cys_pep_sf"/>
</dbReference>
<keyword evidence="8" id="KW-1185">Reference proteome</keyword>
<reference evidence="7 8" key="1">
    <citation type="submission" date="2024-07" db="EMBL/GenBank/DDBJ databases">
        <title>Luteimonas salilacus sp. nov., isolated from the shore soil of Salt Lake in Tibet of China.</title>
        <authorList>
            <person name="Zhang X."/>
            <person name="Li A."/>
        </authorList>
    </citation>
    <scope>NUCLEOTIDE SEQUENCE [LARGE SCALE GENOMIC DNA]</scope>
    <source>
        <strain evidence="7 8">B3-2-R+30</strain>
    </source>
</reference>
<comment type="caution">
    <text evidence="7">The sequence shown here is derived from an EMBL/GenBank/DDBJ whole genome shotgun (WGS) entry which is preliminary data.</text>
</comment>
<dbReference type="EC" id="2.3.2.15" evidence="1"/>
<accession>A0ABV4HNY4</accession>
<organism evidence="7 8">
    <name type="scientific">Luteimonas salinilitoris</name>
    <dbReference type="NCBI Taxonomy" id="3237697"/>
    <lineage>
        <taxon>Bacteria</taxon>
        <taxon>Pseudomonadati</taxon>
        <taxon>Pseudomonadota</taxon>
        <taxon>Gammaproteobacteria</taxon>
        <taxon>Lysobacterales</taxon>
        <taxon>Lysobacteraceae</taxon>
        <taxon>Luteimonas</taxon>
    </lineage>
</organism>
<dbReference type="PANTHER" id="PTHR33447:SF20">
    <property type="entry name" value="GLUTATHIONE GAMMA-GLUTAMYLCYSTEINYLTRANSFERASE"/>
    <property type="match status" value="1"/>
</dbReference>
<dbReference type="Gene3D" id="3.90.70.30">
    <property type="entry name" value="Phytochelatin synthase, N-terminal domain"/>
    <property type="match status" value="1"/>
</dbReference>
<dbReference type="SUPFAM" id="SSF54001">
    <property type="entry name" value="Cysteine proteinases"/>
    <property type="match status" value="1"/>
</dbReference>
<dbReference type="RefSeq" id="WP_370563600.1">
    <property type="nucleotide sequence ID" value="NZ_JBFWIB010000004.1"/>
</dbReference>
<dbReference type="Pfam" id="PF05023">
    <property type="entry name" value="Phytochelatin"/>
    <property type="match status" value="1"/>
</dbReference>
<sequence length="336" mass="36814">MKRLLSICGIALSIVLLLAGLTIWNRYFRIPPVDLLPLPDNLITLESSAGRELLAESEFIADYERLTANFVPQSRRAFCGAASSVIVLNALGSPGAPLDQSSFFSDSARRIKDPLRVSLSGMSLGQLGKLLRAHGVEATVIYASDTDVDHFRAIARSNLMTSEDFVLVNYQRAMLGQVEMGHISPLAAYHAETDRFLILDVAAHKYPPVWVSTDALWNAMRAPLRESSPRTRGFIVVREEASRQPAPLSLIRPASVRDGCESCRWRRRDAVAVAVLRFRLDARLVSVLAVRVAAAASGIGDSFHGNASDGGQRPSAFQPARGRHLDEGRRGMDNRV</sequence>
<proteinExistence type="predicted"/>
<evidence type="ECO:0000259" key="6">
    <source>
        <dbReference type="PROSITE" id="PS51443"/>
    </source>
</evidence>
<evidence type="ECO:0000313" key="7">
    <source>
        <dbReference type="EMBL" id="MEZ0474436.1"/>
    </source>
</evidence>
<evidence type="ECO:0000256" key="3">
    <source>
        <dbReference type="ARBA" id="ARBA00022679"/>
    </source>
</evidence>
<name>A0ABV4HNY4_9GAMM</name>
<keyword evidence="2" id="KW-0104">Cadmium</keyword>
<keyword evidence="3" id="KW-0808">Transferase</keyword>
<dbReference type="InterPro" id="IPR007719">
    <property type="entry name" value="PCS_N"/>
</dbReference>
<gene>
    <name evidence="7" type="ORF">AB6713_07370</name>
</gene>
<feature type="region of interest" description="Disordered" evidence="5">
    <location>
        <begin position="303"/>
        <end position="336"/>
    </location>
</feature>
<protein>
    <recommendedName>
        <fullName evidence="1">glutathione gamma-glutamylcysteinyltransferase</fullName>
        <ecNumber evidence="1">2.3.2.15</ecNumber>
    </recommendedName>
</protein>
<evidence type="ECO:0000313" key="8">
    <source>
        <dbReference type="Proteomes" id="UP001566331"/>
    </source>
</evidence>
<evidence type="ECO:0000256" key="1">
    <source>
        <dbReference type="ARBA" id="ARBA00012468"/>
    </source>
</evidence>
<dbReference type="InterPro" id="IPR038156">
    <property type="entry name" value="PCS_N_sf"/>
</dbReference>
<evidence type="ECO:0000256" key="4">
    <source>
        <dbReference type="ARBA" id="ARBA00022723"/>
    </source>
</evidence>
<evidence type="ECO:0000256" key="5">
    <source>
        <dbReference type="SAM" id="MobiDB-lite"/>
    </source>
</evidence>
<dbReference type="Proteomes" id="UP001566331">
    <property type="component" value="Unassembled WGS sequence"/>
</dbReference>
<dbReference type="PROSITE" id="PS51443">
    <property type="entry name" value="PCS"/>
    <property type="match status" value="1"/>
</dbReference>
<dbReference type="EMBL" id="JBFWIC010000007">
    <property type="protein sequence ID" value="MEZ0474436.1"/>
    <property type="molecule type" value="Genomic_DNA"/>
</dbReference>
<feature type="compositionally biased region" description="Basic and acidic residues" evidence="5">
    <location>
        <begin position="323"/>
        <end position="336"/>
    </location>
</feature>
<feature type="domain" description="Peptidase C83" evidence="6">
    <location>
        <begin position="26"/>
        <end position="242"/>
    </location>
</feature>
<evidence type="ECO:0000256" key="2">
    <source>
        <dbReference type="ARBA" id="ARBA00022539"/>
    </source>
</evidence>
<keyword evidence="4" id="KW-0479">Metal-binding</keyword>